<protein>
    <submittedName>
        <fullName evidence="1">Uncharacterized protein</fullName>
    </submittedName>
</protein>
<sequence>MNLQKIENEALHLTREERSQLIQRLVLSLDSPPAEELKTNWLHEARQRAEELDNGSVQAIPAADVMKKARALSTAQTDCATLDNKITIKESAAQLRISTTAVEKNIKKLRGLALLEHKVSTRHLVMSMLST</sequence>
<dbReference type="RefSeq" id="WP_084324465.1">
    <property type="nucleotide sequence ID" value="NZ_BSOR01000016.1"/>
</dbReference>
<accession>A0ABQ5ZTT6</accession>
<dbReference type="Proteomes" id="UP001156682">
    <property type="component" value="Unassembled WGS sequence"/>
</dbReference>
<name>A0ABQ5ZTT6_9GAMM</name>
<evidence type="ECO:0000313" key="1">
    <source>
        <dbReference type="EMBL" id="GLR63564.1"/>
    </source>
</evidence>
<dbReference type="Pfam" id="PF09720">
    <property type="entry name" value="Unstab_antitox"/>
    <property type="match status" value="1"/>
</dbReference>
<dbReference type="InterPro" id="IPR013406">
    <property type="entry name" value="CHP02574_addiction_mod"/>
</dbReference>
<keyword evidence="2" id="KW-1185">Reference proteome</keyword>
<dbReference type="EMBL" id="BSOR01000016">
    <property type="protein sequence ID" value="GLR63564.1"/>
    <property type="molecule type" value="Genomic_DNA"/>
</dbReference>
<gene>
    <name evidence="1" type="ORF">GCM10007878_09990</name>
</gene>
<reference evidence="2" key="1">
    <citation type="journal article" date="2019" name="Int. J. Syst. Evol. Microbiol.">
        <title>The Global Catalogue of Microorganisms (GCM) 10K type strain sequencing project: providing services to taxonomists for standard genome sequencing and annotation.</title>
        <authorList>
            <consortium name="The Broad Institute Genomics Platform"/>
            <consortium name="The Broad Institute Genome Sequencing Center for Infectious Disease"/>
            <person name="Wu L."/>
            <person name="Ma J."/>
        </authorList>
    </citation>
    <scope>NUCLEOTIDE SEQUENCE [LARGE SCALE GENOMIC DNA]</scope>
    <source>
        <strain evidence="2">NBRC 100033</strain>
    </source>
</reference>
<evidence type="ECO:0000313" key="2">
    <source>
        <dbReference type="Proteomes" id="UP001156682"/>
    </source>
</evidence>
<comment type="caution">
    <text evidence="1">The sequence shown here is derived from an EMBL/GenBank/DDBJ whole genome shotgun (WGS) entry which is preliminary data.</text>
</comment>
<dbReference type="NCBIfam" id="TIGR02574">
    <property type="entry name" value="stabl_TIGR02574"/>
    <property type="match status" value="1"/>
</dbReference>
<organism evidence="1 2">
    <name type="scientific">Marinospirillum insulare</name>
    <dbReference type="NCBI Taxonomy" id="217169"/>
    <lineage>
        <taxon>Bacteria</taxon>
        <taxon>Pseudomonadati</taxon>
        <taxon>Pseudomonadota</taxon>
        <taxon>Gammaproteobacteria</taxon>
        <taxon>Oceanospirillales</taxon>
        <taxon>Oceanospirillaceae</taxon>
        <taxon>Marinospirillum</taxon>
    </lineage>
</organism>
<proteinExistence type="predicted"/>